<dbReference type="CDD" id="cd16917">
    <property type="entry name" value="HATPase_UhpB-NarQ-NarX-like"/>
    <property type="match status" value="1"/>
</dbReference>
<evidence type="ECO:0000256" key="2">
    <source>
        <dbReference type="ARBA" id="ARBA00022777"/>
    </source>
</evidence>
<keyword evidence="6" id="KW-0472">Membrane</keyword>
<keyword evidence="5" id="KW-0175">Coiled coil</keyword>
<evidence type="ECO:0000256" key="5">
    <source>
        <dbReference type="SAM" id="Coils"/>
    </source>
</evidence>
<dbReference type="Pfam" id="PF07730">
    <property type="entry name" value="HisKA_3"/>
    <property type="match status" value="1"/>
</dbReference>
<sequence length="592" mass="68619">MDSSYYYLKNEDSVRFFKTNSRAITFTNKINDSTGKATAYWDRGQFYYYFGVMDSAYFYFDKAQKGFARIGNKKRAGQLLLNMAVIQGYYKNYTGSEILLSEAINDLKDQGANKSLYFAYNNLGTLSRNLKEFERSVIYYKKAEEYLKEVDDANEYPSLWNNLGLVYTTNGEYKKALDYYTKGLKAQRKLKSEDVDLEIKAMLIDNRAYAKQNLLDTIGIYEEYLEALMIREDQELYAGQSMSYIHFSEYFILKGDTSNAISLALKSKMVADKINATENYLESLKLLADIDLDKALDYTKEYIKLSDSLYFVERGIRNKLARIRFETDEYINETKTLNQRIFRISTITGIIIIFLILISIIVYQRSRNRLFRQKEEAGKEIYKLILNQQQFFEDGREKERLNISRELHDGVLGQLFGLRLSLDILNEDDSKESKQKRKNYIEEIAKVAKEIRNISHKLNVSSFVTVNFKVILEELVNQQKVHGLRVNFEIDEEINWDKISDDIKINIYRILQEALTNINQHANAQLLKISILRRQNTMYLTIADDGVGFSSDKAIGIGIKNMKSRCKSIGADFALSSKLTVGTKISISVKIK</sequence>
<comment type="caution">
    <text evidence="8">The sequence shown here is derived from an EMBL/GenBank/DDBJ whole genome shotgun (WGS) entry which is preliminary data.</text>
</comment>
<keyword evidence="6" id="KW-1133">Transmembrane helix</keyword>
<evidence type="ECO:0000256" key="1">
    <source>
        <dbReference type="ARBA" id="ARBA00022679"/>
    </source>
</evidence>
<protein>
    <submittedName>
        <fullName evidence="8">Tetratricopeptide repeat protein</fullName>
    </submittedName>
</protein>
<evidence type="ECO:0000256" key="3">
    <source>
        <dbReference type="ARBA" id="ARBA00023012"/>
    </source>
</evidence>
<evidence type="ECO:0000313" key="9">
    <source>
        <dbReference type="Proteomes" id="UP001595793"/>
    </source>
</evidence>
<feature type="transmembrane region" description="Helical" evidence="6">
    <location>
        <begin position="341"/>
        <end position="363"/>
    </location>
</feature>
<organism evidence="8 9">
    <name type="scientific">Zunongwangia endophytica</name>
    <dbReference type="NCBI Taxonomy" id="1808945"/>
    <lineage>
        <taxon>Bacteria</taxon>
        <taxon>Pseudomonadati</taxon>
        <taxon>Bacteroidota</taxon>
        <taxon>Flavobacteriia</taxon>
        <taxon>Flavobacteriales</taxon>
        <taxon>Flavobacteriaceae</taxon>
        <taxon>Zunongwangia</taxon>
    </lineage>
</organism>
<keyword evidence="6" id="KW-0812">Transmembrane</keyword>
<dbReference type="Gene3D" id="3.30.565.10">
    <property type="entry name" value="Histidine kinase-like ATPase, C-terminal domain"/>
    <property type="match status" value="1"/>
</dbReference>
<feature type="domain" description="Signal transduction histidine kinase subgroup 3 dimerisation and phosphoacceptor" evidence="7">
    <location>
        <begin position="399"/>
        <end position="459"/>
    </location>
</feature>
<evidence type="ECO:0000256" key="4">
    <source>
        <dbReference type="PROSITE-ProRule" id="PRU00339"/>
    </source>
</evidence>
<feature type="repeat" description="TPR" evidence="4">
    <location>
        <begin position="157"/>
        <end position="190"/>
    </location>
</feature>
<dbReference type="Gene3D" id="1.25.40.10">
    <property type="entry name" value="Tetratricopeptide repeat domain"/>
    <property type="match status" value="1"/>
</dbReference>
<dbReference type="SUPFAM" id="SSF48452">
    <property type="entry name" value="TPR-like"/>
    <property type="match status" value="2"/>
</dbReference>
<proteinExistence type="predicted"/>
<accession>A0ABV8H5L1</accession>
<dbReference type="PROSITE" id="PS50005">
    <property type="entry name" value="TPR"/>
    <property type="match status" value="1"/>
</dbReference>
<dbReference type="InterPro" id="IPR036890">
    <property type="entry name" value="HATPase_C_sf"/>
</dbReference>
<keyword evidence="9" id="KW-1185">Reference proteome</keyword>
<dbReference type="Gene3D" id="1.20.5.1930">
    <property type="match status" value="1"/>
</dbReference>
<dbReference type="EMBL" id="JBHSAS010000006">
    <property type="protein sequence ID" value="MFC4026526.1"/>
    <property type="molecule type" value="Genomic_DNA"/>
</dbReference>
<keyword evidence="2" id="KW-0418">Kinase</keyword>
<dbReference type="SUPFAM" id="SSF55874">
    <property type="entry name" value="ATPase domain of HSP90 chaperone/DNA topoisomerase II/histidine kinase"/>
    <property type="match status" value="1"/>
</dbReference>
<keyword evidence="1" id="KW-0808">Transferase</keyword>
<dbReference type="SMART" id="SM00028">
    <property type="entry name" value="TPR"/>
    <property type="match status" value="3"/>
</dbReference>
<dbReference type="InterPro" id="IPR019734">
    <property type="entry name" value="TPR_rpt"/>
</dbReference>
<evidence type="ECO:0000259" key="7">
    <source>
        <dbReference type="Pfam" id="PF07730"/>
    </source>
</evidence>
<dbReference type="Pfam" id="PF13424">
    <property type="entry name" value="TPR_12"/>
    <property type="match status" value="1"/>
</dbReference>
<dbReference type="Proteomes" id="UP001595793">
    <property type="component" value="Unassembled WGS sequence"/>
</dbReference>
<keyword evidence="3" id="KW-0902">Two-component regulatory system</keyword>
<feature type="coiled-coil region" evidence="5">
    <location>
        <begin position="430"/>
        <end position="457"/>
    </location>
</feature>
<dbReference type="InterPro" id="IPR011990">
    <property type="entry name" value="TPR-like_helical_dom_sf"/>
</dbReference>
<dbReference type="PANTHER" id="PTHR24421">
    <property type="entry name" value="NITRATE/NITRITE SENSOR PROTEIN NARX-RELATED"/>
    <property type="match status" value="1"/>
</dbReference>
<reference evidence="9" key="1">
    <citation type="journal article" date="2019" name="Int. J. Syst. Evol. Microbiol.">
        <title>The Global Catalogue of Microorganisms (GCM) 10K type strain sequencing project: providing services to taxonomists for standard genome sequencing and annotation.</title>
        <authorList>
            <consortium name="The Broad Institute Genomics Platform"/>
            <consortium name="The Broad Institute Genome Sequencing Center for Infectious Disease"/>
            <person name="Wu L."/>
            <person name="Ma J."/>
        </authorList>
    </citation>
    <scope>NUCLEOTIDE SEQUENCE [LARGE SCALE GENOMIC DNA]</scope>
    <source>
        <strain evidence="9">CECT 9128</strain>
    </source>
</reference>
<evidence type="ECO:0000313" key="8">
    <source>
        <dbReference type="EMBL" id="MFC4026526.1"/>
    </source>
</evidence>
<dbReference type="RefSeq" id="WP_290236107.1">
    <property type="nucleotide sequence ID" value="NZ_JAUFPZ010000002.1"/>
</dbReference>
<dbReference type="PROSITE" id="PS50293">
    <property type="entry name" value="TPR_REGION"/>
    <property type="match status" value="1"/>
</dbReference>
<gene>
    <name evidence="8" type="ORF">ACFOS1_03855</name>
</gene>
<evidence type="ECO:0000256" key="6">
    <source>
        <dbReference type="SAM" id="Phobius"/>
    </source>
</evidence>
<keyword evidence="4" id="KW-0802">TPR repeat</keyword>
<dbReference type="InterPro" id="IPR011712">
    <property type="entry name" value="Sig_transdc_His_kin_sub3_dim/P"/>
</dbReference>
<dbReference type="InterPro" id="IPR050482">
    <property type="entry name" value="Sensor_HK_TwoCompSys"/>
</dbReference>
<dbReference type="PANTHER" id="PTHR24421:SF59">
    <property type="entry name" value="OXYGEN SENSOR HISTIDINE KINASE NREB"/>
    <property type="match status" value="1"/>
</dbReference>
<name>A0ABV8H5L1_9FLAO</name>